<dbReference type="Proteomes" id="UP000299102">
    <property type="component" value="Unassembled WGS sequence"/>
</dbReference>
<accession>A0A4C1ZTE4</accession>
<dbReference type="OrthoDB" id="7339153at2759"/>
<comment type="caution">
    <text evidence="2">The sequence shown here is derived from an EMBL/GenBank/DDBJ whole genome shotgun (WGS) entry which is preliminary data.</text>
</comment>
<keyword evidence="3" id="KW-1185">Reference proteome</keyword>
<evidence type="ECO:0000256" key="1">
    <source>
        <dbReference type="SAM" id="Phobius"/>
    </source>
</evidence>
<evidence type="ECO:0000313" key="2">
    <source>
        <dbReference type="EMBL" id="GBP90033.1"/>
    </source>
</evidence>
<feature type="transmembrane region" description="Helical" evidence="1">
    <location>
        <begin position="80"/>
        <end position="101"/>
    </location>
</feature>
<protein>
    <submittedName>
        <fullName evidence="2">Uncharacterized protein</fullName>
    </submittedName>
</protein>
<keyword evidence="1" id="KW-0812">Transmembrane</keyword>
<feature type="transmembrane region" description="Helical" evidence="1">
    <location>
        <begin position="38"/>
        <end position="55"/>
    </location>
</feature>
<evidence type="ECO:0000313" key="3">
    <source>
        <dbReference type="Proteomes" id="UP000299102"/>
    </source>
</evidence>
<proteinExistence type="predicted"/>
<name>A0A4C1ZTE4_EUMVA</name>
<reference evidence="2 3" key="1">
    <citation type="journal article" date="2019" name="Commun. Biol.">
        <title>The bagworm genome reveals a unique fibroin gene that provides high tensile strength.</title>
        <authorList>
            <person name="Kono N."/>
            <person name="Nakamura H."/>
            <person name="Ohtoshi R."/>
            <person name="Tomita M."/>
            <person name="Numata K."/>
            <person name="Arakawa K."/>
        </authorList>
    </citation>
    <scope>NUCLEOTIDE SEQUENCE [LARGE SCALE GENOMIC DNA]</scope>
</reference>
<sequence>MSPCVPSQFAQLKENSKLKGLMVEPEGKRRNSIMKQRIIAVFALVEIVLKCTLTMNDFQGPMMQLKGRHYYSIMEQRTQAVFAVVGIVLECTLTVICFQGLMMEPEGRR</sequence>
<gene>
    <name evidence="2" type="ORF">EVAR_68373_1</name>
</gene>
<dbReference type="EMBL" id="BGZK01002050">
    <property type="protein sequence ID" value="GBP90033.1"/>
    <property type="molecule type" value="Genomic_DNA"/>
</dbReference>
<keyword evidence="1" id="KW-0472">Membrane</keyword>
<keyword evidence="1" id="KW-1133">Transmembrane helix</keyword>
<organism evidence="2 3">
    <name type="scientific">Eumeta variegata</name>
    <name type="common">Bagworm moth</name>
    <name type="synonym">Eumeta japonica</name>
    <dbReference type="NCBI Taxonomy" id="151549"/>
    <lineage>
        <taxon>Eukaryota</taxon>
        <taxon>Metazoa</taxon>
        <taxon>Ecdysozoa</taxon>
        <taxon>Arthropoda</taxon>
        <taxon>Hexapoda</taxon>
        <taxon>Insecta</taxon>
        <taxon>Pterygota</taxon>
        <taxon>Neoptera</taxon>
        <taxon>Endopterygota</taxon>
        <taxon>Lepidoptera</taxon>
        <taxon>Glossata</taxon>
        <taxon>Ditrysia</taxon>
        <taxon>Tineoidea</taxon>
        <taxon>Psychidae</taxon>
        <taxon>Oiketicinae</taxon>
        <taxon>Eumeta</taxon>
    </lineage>
</organism>
<dbReference type="AlphaFoldDB" id="A0A4C1ZTE4"/>